<organism evidence="2">
    <name type="scientific">uncultured delta proteobacterium</name>
    <dbReference type="NCBI Taxonomy" id="34034"/>
    <lineage>
        <taxon>Bacteria</taxon>
        <taxon>Deltaproteobacteria</taxon>
        <taxon>environmental samples</taxon>
    </lineage>
</organism>
<protein>
    <submittedName>
        <fullName evidence="2">Uncharacterized protein</fullName>
    </submittedName>
</protein>
<dbReference type="EMBL" id="FLUQ01000001">
    <property type="protein sequence ID" value="SBV95129.1"/>
    <property type="molecule type" value="Genomic_DNA"/>
</dbReference>
<feature type="transmembrane region" description="Helical" evidence="1">
    <location>
        <begin position="6"/>
        <end position="28"/>
    </location>
</feature>
<sequence>MFADPFSAVMALILLAFIGTLAIFFRIWRELDALRRTLGDIRESLQYYAVDVAQQNRELANLAGELRGVTASRAASREASQDAQSTVTRDPADDCLGALLEKGLPNLVDNPSLGGGKPAYDFAPGSRTAFAEKAAFIDKDEEDFLRRFGTGPEKGPAS</sequence>
<reference evidence="2" key="1">
    <citation type="submission" date="2016-04" db="EMBL/GenBank/DDBJ databases">
        <authorList>
            <person name="Evans L.H."/>
            <person name="Alamgir A."/>
            <person name="Owens N."/>
            <person name="Weber N.D."/>
            <person name="Virtaneva K."/>
            <person name="Barbian K."/>
            <person name="Babar A."/>
            <person name="Rosenke K."/>
        </authorList>
    </citation>
    <scope>NUCLEOTIDE SEQUENCE</scope>
    <source>
        <strain evidence="2">86</strain>
    </source>
</reference>
<keyword evidence="1" id="KW-0812">Transmembrane</keyword>
<evidence type="ECO:0000313" key="2">
    <source>
        <dbReference type="EMBL" id="SBV95129.1"/>
    </source>
</evidence>
<keyword evidence="1" id="KW-1133">Transmembrane helix</keyword>
<evidence type="ECO:0000256" key="1">
    <source>
        <dbReference type="SAM" id="Phobius"/>
    </source>
</evidence>
<name>A0A212J6P3_9DELT</name>
<gene>
    <name evidence="2" type="ORF">KL86DPRO_10817</name>
</gene>
<accession>A0A212J6P3</accession>
<dbReference type="AlphaFoldDB" id="A0A212J6P3"/>
<keyword evidence="1" id="KW-0472">Membrane</keyword>
<proteinExistence type="predicted"/>